<dbReference type="InterPro" id="IPR033985">
    <property type="entry name" value="SusD-like_N"/>
</dbReference>
<dbReference type="AlphaFoldDB" id="A0A1W2GZR1"/>
<comment type="similarity">
    <text evidence="2">Belongs to the SusD family.</text>
</comment>
<evidence type="ECO:0000256" key="2">
    <source>
        <dbReference type="ARBA" id="ARBA00006275"/>
    </source>
</evidence>
<dbReference type="Pfam" id="PF07980">
    <property type="entry name" value="SusD_RagB"/>
    <property type="match status" value="1"/>
</dbReference>
<dbReference type="Pfam" id="PF14322">
    <property type="entry name" value="SusD-like_3"/>
    <property type="match status" value="1"/>
</dbReference>
<evidence type="ECO:0000256" key="4">
    <source>
        <dbReference type="ARBA" id="ARBA00023136"/>
    </source>
</evidence>
<evidence type="ECO:0000256" key="5">
    <source>
        <dbReference type="ARBA" id="ARBA00023237"/>
    </source>
</evidence>
<comment type="subcellular location">
    <subcellularLocation>
        <location evidence="1">Cell outer membrane</location>
    </subcellularLocation>
</comment>
<evidence type="ECO:0000256" key="1">
    <source>
        <dbReference type="ARBA" id="ARBA00004442"/>
    </source>
</evidence>
<evidence type="ECO:0000313" key="9">
    <source>
        <dbReference type="Proteomes" id="UP000192333"/>
    </source>
</evidence>
<dbReference type="SUPFAM" id="SSF48452">
    <property type="entry name" value="TPR-like"/>
    <property type="match status" value="1"/>
</dbReference>
<organism evidence="8 9">
    <name type="scientific">Aquiflexum balticum DSM 16537</name>
    <dbReference type="NCBI Taxonomy" id="758820"/>
    <lineage>
        <taxon>Bacteria</taxon>
        <taxon>Pseudomonadati</taxon>
        <taxon>Bacteroidota</taxon>
        <taxon>Cytophagia</taxon>
        <taxon>Cytophagales</taxon>
        <taxon>Cyclobacteriaceae</taxon>
        <taxon>Aquiflexum</taxon>
    </lineage>
</organism>
<keyword evidence="4" id="KW-0472">Membrane</keyword>
<dbReference type="GO" id="GO:0009279">
    <property type="term" value="C:cell outer membrane"/>
    <property type="evidence" value="ECO:0007669"/>
    <property type="project" value="UniProtKB-SubCell"/>
</dbReference>
<evidence type="ECO:0000259" key="6">
    <source>
        <dbReference type="Pfam" id="PF07980"/>
    </source>
</evidence>
<accession>A0A1W2GZR1</accession>
<feature type="domain" description="SusD-like N-terminal" evidence="7">
    <location>
        <begin position="47"/>
        <end position="229"/>
    </location>
</feature>
<dbReference type="EMBL" id="LT838813">
    <property type="protein sequence ID" value="SMD41872.1"/>
    <property type="molecule type" value="Genomic_DNA"/>
</dbReference>
<reference evidence="9" key="1">
    <citation type="submission" date="2017-04" db="EMBL/GenBank/DDBJ databases">
        <authorList>
            <person name="Varghese N."/>
            <person name="Submissions S."/>
        </authorList>
    </citation>
    <scope>NUCLEOTIDE SEQUENCE [LARGE SCALE GENOMIC DNA]</scope>
    <source>
        <strain evidence="9">DSM 16537</strain>
    </source>
</reference>
<gene>
    <name evidence="8" type="ORF">SAMN00777080_0406</name>
</gene>
<evidence type="ECO:0000259" key="7">
    <source>
        <dbReference type="Pfam" id="PF14322"/>
    </source>
</evidence>
<evidence type="ECO:0000256" key="3">
    <source>
        <dbReference type="ARBA" id="ARBA00022729"/>
    </source>
</evidence>
<dbReference type="RefSeq" id="WP_084118734.1">
    <property type="nucleotide sequence ID" value="NZ_LT838813.1"/>
</dbReference>
<dbReference type="InterPro" id="IPR012944">
    <property type="entry name" value="SusD_RagB_dom"/>
</dbReference>
<keyword evidence="9" id="KW-1185">Reference proteome</keyword>
<dbReference type="STRING" id="758820.SAMN00777080_0406"/>
<protein>
    <submittedName>
        <fullName evidence="8">SusD family protein</fullName>
    </submittedName>
</protein>
<sequence length="461" mass="50885">MKIIQKINTVICIGLITISCNVLDQEPELQISDERAITNLSGATSALFGAYDQIQGVYQGRLQRVSDVSGDVSQSIGTWDFYREMDTYAVSADNTEILDLWTFVYRTVNQANNLIAEVPNIEATQTQKDNILGQAYFLRALAYFDAARVWGGVPGVFGELGVPLVLNPSRGVDENSFPARATLQATYAQVKSDLDEALRLLPENQANNAATRGRATKPAARALLSRLHLYLGQYAEAEARASEVIADSKFSLVEYATIFSSDNSNESIFEVQFNNADQSGLRFWYAPGAIGGRGELAAHDDFYNSFADEDDRKALFGRDAVVGVWYPTKYIRAGNVDNGHVLRIAEMYLNRAEARARKSSPDLAGARADLDMVRTRAGIGAFADDIPLLDAIERERRWEFYAEGHIFFDLVRTGRAMTVLQGVGRKNGPPVGISNPGRQVMPIPRSEVDANPNMQQNSVYN</sequence>
<dbReference type="InterPro" id="IPR011990">
    <property type="entry name" value="TPR-like_helical_dom_sf"/>
</dbReference>
<dbReference type="CDD" id="cd08977">
    <property type="entry name" value="SusD"/>
    <property type="match status" value="1"/>
</dbReference>
<dbReference type="Proteomes" id="UP000192333">
    <property type="component" value="Chromosome I"/>
</dbReference>
<keyword evidence="3" id="KW-0732">Signal</keyword>
<dbReference type="PROSITE" id="PS51257">
    <property type="entry name" value="PROKAR_LIPOPROTEIN"/>
    <property type="match status" value="1"/>
</dbReference>
<feature type="domain" description="RagB/SusD" evidence="6">
    <location>
        <begin position="335"/>
        <end position="460"/>
    </location>
</feature>
<dbReference type="OrthoDB" id="621570at2"/>
<dbReference type="Gene3D" id="1.25.40.390">
    <property type="match status" value="1"/>
</dbReference>
<proteinExistence type="inferred from homology"/>
<keyword evidence="5" id="KW-0998">Cell outer membrane</keyword>
<evidence type="ECO:0000313" key="8">
    <source>
        <dbReference type="EMBL" id="SMD41872.1"/>
    </source>
</evidence>
<name>A0A1W2GZR1_9BACT</name>